<evidence type="ECO:0000256" key="8">
    <source>
        <dbReference type="ARBA" id="ARBA00022958"/>
    </source>
</evidence>
<sequence>MGALQLLLAAVLLAPLLISLLHGENDTPAILAAIGIAFLIGGPLWWFNRQSRSLQFRDTVLIVTLGWFSICLVGCLPFVFHGSIPSLTDAFFEVMSGLTTSGSTILNDIESLPHGLLFWRSMTHFLGGMGMIGLYLLIFSYMGSGNLQMYRIESAPGQGGTGDKMLPNVRLTMKWLWGIYLLLNGLCAILLWFGGLSWFDAMCHAFSAVATGGYSTLNASAGGFGSAYVEWILCLFMFLGGMDFVLHYQVLKGNWKPLTKSTELKAYLIICFVLGVGVSGLLWLSGTNTNLLDSLRYGFFQVLSLLTTTGYSTTDYELWPQTAQMLLFFCLFIGACSGSTTSGIRIVHIVLLVRFLERLLHRMARPHAVQSILVDGKPLEMSVVNGVLGFIVLQIHAVVIGGVFLSILSPDIALWSGLNMMMASLWNIGPAFGDVGPTENYAHVSDAGKWFLSIMMLAGRLDIITVLILFSPSFWKSHR</sequence>
<dbReference type="EMBL" id="NZEX01000076">
    <property type="protein sequence ID" value="MAH63087.1"/>
    <property type="molecule type" value="Genomic_DNA"/>
</dbReference>
<dbReference type="GO" id="GO:0046872">
    <property type="term" value="F:metal ion binding"/>
    <property type="evidence" value="ECO:0007669"/>
    <property type="project" value="UniProtKB-KW"/>
</dbReference>
<keyword evidence="9 13" id="KW-1133">Transmembrane helix</keyword>
<feature type="transmembrane region" description="Helical" evidence="13">
    <location>
        <begin position="122"/>
        <end position="142"/>
    </location>
</feature>
<evidence type="ECO:0000256" key="2">
    <source>
        <dbReference type="ARBA" id="ARBA00009137"/>
    </source>
</evidence>
<proteinExistence type="inferred from homology"/>
<comment type="subcellular location">
    <subcellularLocation>
        <location evidence="1">Cell inner membrane</location>
        <topology evidence="1">Multi-pass membrane protein</topology>
    </subcellularLocation>
</comment>
<keyword evidence="10" id="KW-0406">Ion transport</keyword>
<organism evidence="14 15">
    <name type="scientific">SAR324 cluster bacterium</name>
    <dbReference type="NCBI Taxonomy" id="2024889"/>
    <lineage>
        <taxon>Bacteria</taxon>
        <taxon>Deltaproteobacteria</taxon>
        <taxon>SAR324 cluster</taxon>
    </lineage>
</organism>
<evidence type="ECO:0000256" key="7">
    <source>
        <dbReference type="ARBA" id="ARBA00022692"/>
    </source>
</evidence>
<evidence type="ECO:0000256" key="3">
    <source>
        <dbReference type="ARBA" id="ARBA00022448"/>
    </source>
</evidence>
<dbReference type="AlphaFoldDB" id="A0A2D6YIR4"/>
<protein>
    <submittedName>
        <fullName evidence="14">Potassium transporter</fullName>
    </submittedName>
</protein>
<feature type="binding site" evidence="12">
    <location>
        <position position="309"/>
    </location>
    <ligand>
        <name>K(+)</name>
        <dbReference type="ChEBI" id="CHEBI:29103"/>
    </ligand>
</feature>
<feature type="binding site" evidence="12">
    <location>
        <position position="100"/>
    </location>
    <ligand>
        <name>K(+)</name>
        <dbReference type="ChEBI" id="CHEBI:29103"/>
    </ligand>
</feature>
<evidence type="ECO:0000256" key="11">
    <source>
        <dbReference type="ARBA" id="ARBA00023136"/>
    </source>
</evidence>
<reference evidence="15" key="1">
    <citation type="submission" date="2017-09" db="EMBL/GenBank/DDBJ databases">
        <title>The Reconstruction of 2,631 Draft Metagenome-Assembled Genomes from the Global Oceans.</title>
        <authorList>
            <person name="Tully B.J."/>
            <person name="Graham E.D."/>
            <person name="Heidelberg J.F."/>
        </authorList>
    </citation>
    <scope>NUCLEOTIDE SEQUENCE [LARGE SCALE GENOMIC DNA]</scope>
</reference>
<keyword evidence="8 12" id="KW-0630">Potassium</keyword>
<feature type="transmembrane region" description="Helical" evidence="13">
    <location>
        <begin position="228"/>
        <end position="246"/>
    </location>
</feature>
<evidence type="ECO:0000256" key="6">
    <source>
        <dbReference type="ARBA" id="ARBA00022538"/>
    </source>
</evidence>
<name>A0A2D6YIR4_9DELT</name>
<keyword evidence="7 13" id="KW-0812">Transmembrane</keyword>
<dbReference type="PANTHER" id="PTHR32024">
    <property type="entry name" value="TRK SYSTEM POTASSIUM UPTAKE PROTEIN TRKG-RELATED"/>
    <property type="match status" value="1"/>
</dbReference>
<evidence type="ECO:0000313" key="15">
    <source>
        <dbReference type="Proteomes" id="UP000226525"/>
    </source>
</evidence>
<keyword evidence="12" id="KW-0479">Metal-binding</keyword>
<dbReference type="PANTHER" id="PTHR32024:SF2">
    <property type="entry name" value="TRK SYSTEM POTASSIUM UPTAKE PROTEIN TRKG-RELATED"/>
    <property type="match status" value="1"/>
</dbReference>
<keyword evidence="5" id="KW-0997">Cell inner membrane</keyword>
<dbReference type="GO" id="GO:0005886">
    <property type="term" value="C:plasma membrane"/>
    <property type="evidence" value="ECO:0007669"/>
    <property type="project" value="UniProtKB-SubCell"/>
</dbReference>
<accession>A0A2D6YIR4</accession>
<evidence type="ECO:0000256" key="12">
    <source>
        <dbReference type="PIRSR" id="PIRSR006247-1"/>
    </source>
</evidence>
<gene>
    <name evidence="14" type="ORF">CMN54_06510</name>
</gene>
<comment type="similarity">
    <text evidence="2">Belongs to the TrkH potassium transport family.</text>
</comment>
<feature type="binding site" evidence="12">
    <location>
        <position position="427"/>
    </location>
    <ligand>
        <name>K(+)</name>
        <dbReference type="ChEBI" id="CHEBI:29103"/>
    </ligand>
</feature>
<feature type="binding site" evidence="12">
    <location>
        <position position="212"/>
    </location>
    <ligand>
        <name>K(+)</name>
        <dbReference type="ChEBI" id="CHEBI:29103"/>
    </ligand>
</feature>
<evidence type="ECO:0000256" key="1">
    <source>
        <dbReference type="ARBA" id="ARBA00004429"/>
    </source>
</evidence>
<dbReference type="PIRSF" id="PIRSF006247">
    <property type="entry name" value="TrkH"/>
    <property type="match status" value="1"/>
</dbReference>
<feature type="transmembrane region" description="Helical" evidence="13">
    <location>
        <begin position="59"/>
        <end position="80"/>
    </location>
</feature>
<feature type="transmembrane region" description="Helical" evidence="13">
    <location>
        <begin position="266"/>
        <end position="285"/>
    </location>
</feature>
<evidence type="ECO:0000256" key="13">
    <source>
        <dbReference type="SAM" id="Phobius"/>
    </source>
</evidence>
<feature type="transmembrane region" description="Helical" evidence="13">
    <location>
        <begin position="29"/>
        <end position="47"/>
    </location>
</feature>
<feature type="transmembrane region" description="Helical" evidence="13">
    <location>
        <begin position="383"/>
        <end position="405"/>
    </location>
</feature>
<feature type="transmembrane region" description="Helical" evidence="13">
    <location>
        <begin position="450"/>
        <end position="470"/>
    </location>
</feature>
<dbReference type="Pfam" id="PF02386">
    <property type="entry name" value="TrkH"/>
    <property type="match status" value="2"/>
</dbReference>
<dbReference type="Proteomes" id="UP000226525">
    <property type="component" value="Unassembled WGS sequence"/>
</dbReference>
<feature type="transmembrane region" description="Helical" evidence="13">
    <location>
        <begin position="175"/>
        <end position="199"/>
    </location>
</feature>
<comment type="caution">
    <text evidence="14">The sequence shown here is derived from an EMBL/GenBank/DDBJ whole genome shotgun (WGS) entry which is preliminary data.</text>
</comment>
<keyword evidence="6" id="KW-0633">Potassium transport</keyword>
<dbReference type="InterPro" id="IPR004772">
    <property type="entry name" value="TrkH"/>
</dbReference>
<dbReference type="GO" id="GO:0015379">
    <property type="term" value="F:potassium:chloride symporter activity"/>
    <property type="evidence" value="ECO:0007669"/>
    <property type="project" value="InterPro"/>
</dbReference>
<keyword evidence="3" id="KW-0813">Transport</keyword>
<evidence type="ECO:0000256" key="9">
    <source>
        <dbReference type="ARBA" id="ARBA00022989"/>
    </source>
</evidence>
<evidence type="ECO:0000256" key="10">
    <source>
        <dbReference type="ARBA" id="ARBA00023065"/>
    </source>
</evidence>
<keyword evidence="4" id="KW-1003">Cell membrane</keyword>
<evidence type="ECO:0000256" key="4">
    <source>
        <dbReference type="ARBA" id="ARBA00022475"/>
    </source>
</evidence>
<feature type="binding site" evidence="12">
    <location>
        <position position="308"/>
    </location>
    <ligand>
        <name>K(+)</name>
        <dbReference type="ChEBI" id="CHEBI:29103"/>
    </ligand>
</feature>
<dbReference type="InterPro" id="IPR003445">
    <property type="entry name" value="Cat_transpt"/>
</dbReference>
<evidence type="ECO:0000256" key="5">
    <source>
        <dbReference type="ARBA" id="ARBA00022519"/>
    </source>
</evidence>
<keyword evidence="11 13" id="KW-0472">Membrane</keyword>
<evidence type="ECO:0000313" key="14">
    <source>
        <dbReference type="EMBL" id="MAH63087.1"/>
    </source>
</evidence>
<feature type="transmembrane region" description="Helical" evidence="13">
    <location>
        <begin position="326"/>
        <end position="353"/>
    </location>
</feature>